<dbReference type="AlphaFoldDB" id="A0A7W3Y712"/>
<evidence type="ECO:0008006" key="5">
    <source>
        <dbReference type="Google" id="ProtNLM"/>
    </source>
</evidence>
<dbReference type="EMBL" id="JACHTF010000019">
    <property type="protein sequence ID" value="MBB1061817.1"/>
    <property type="molecule type" value="Genomic_DNA"/>
</dbReference>
<name>A0A7W3Y712_9GAMM</name>
<reference evidence="3 4" key="1">
    <citation type="submission" date="2020-08" db="EMBL/GenBank/DDBJ databases">
        <authorList>
            <person name="Xu S."/>
            <person name="Li A."/>
        </authorList>
    </citation>
    <scope>NUCLEOTIDE SEQUENCE [LARGE SCALE GENOMIC DNA]</scope>
    <source>
        <strain evidence="3 4">119BY6-57</strain>
    </source>
</reference>
<evidence type="ECO:0000256" key="2">
    <source>
        <dbReference type="SAM" id="Phobius"/>
    </source>
</evidence>
<comment type="caution">
    <text evidence="3">The sequence shown here is derived from an EMBL/GenBank/DDBJ whole genome shotgun (WGS) entry which is preliminary data.</text>
</comment>
<feature type="transmembrane region" description="Helical" evidence="2">
    <location>
        <begin position="294"/>
        <end position="316"/>
    </location>
</feature>
<keyword evidence="2" id="KW-0812">Transmembrane</keyword>
<gene>
    <name evidence="3" type="ORF">H4F98_14675</name>
</gene>
<dbReference type="RefSeq" id="WP_182688589.1">
    <property type="nucleotide sequence ID" value="NZ_JACHTF010000019.1"/>
</dbReference>
<keyword evidence="2" id="KW-0472">Membrane</keyword>
<evidence type="ECO:0000313" key="4">
    <source>
        <dbReference type="Proteomes" id="UP000523196"/>
    </source>
</evidence>
<organism evidence="3 4">
    <name type="scientific">Marilutibacter spongiae</name>
    <dbReference type="NCBI Taxonomy" id="2025720"/>
    <lineage>
        <taxon>Bacteria</taxon>
        <taxon>Pseudomonadati</taxon>
        <taxon>Pseudomonadota</taxon>
        <taxon>Gammaproteobacteria</taxon>
        <taxon>Lysobacterales</taxon>
        <taxon>Lysobacteraceae</taxon>
        <taxon>Marilutibacter</taxon>
    </lineage>
</organism>
<proteinExistence type="predicted"/>
<keyword evidence="4" id="KW-1185">Reference proteome</keyword>
<feature type="compositionally biased region" description="Low complexity" evidence="1">
    <location>
        <begin position="79"/>
        <end position="88"/>
    </location>
</feature>
<dbReference type="Proteomes" id="UP000523196">
    <property type="component" value="Unassembled WGS sequence"/>
</dbReference>
<protein>
    <recommendedName>
        <fullName evidence="5">J domain-containing protein</fullName>
    </recommendedName>
</protein>
<keyword evidence="2" id="KW-1133">Transmembrane helix</keyword>
<evidence type="ECO:0000313" key="3">
    <source>
        <dbReference type="EMBL" id="MBB1061817.1"/>
    </source>
</evidence>
<feature type="compositionally biased region" description="Pro residues" evidence="1">
    <location>
        <begin position="66"/>
        <end position="78"/>
    </location>
</feature>
<feature type="transmembrane region" description="Helical" evidence="2">
    <location>
        <begin position="453"/>
        <end position="471"/>
    </location>
</feature>
<feature type="transmembrane region" description="Helical" evidence="2">
    <location>
        <begin position="336"/>
        <end position="359"/>
    </location>
</feature>
<feature type="region of interest" description="Disordered" evidence="1">
    <location>
        <begin position="53"/>
        <end position="89"/>
    </location>
</feature>
<accession>A0A7W3Y712</accession>
<sequence>MWAFAELGLDADADVRTVKRAYAARLKTTRPDTDPEGFQRLHAAYQAALAAVQADAPAHAQATPPEVEPSPPPAPPTPSAGASTDAPAEVTDDTVEPALEAFDADAFLAGCIEQLVHGEPDDVRRWLEAQPALWSLQLKGQLGYWLLNQLHERSPPVAEENLDALLGFFDLDHVLSGVDPDALAQLRSRLGFRRDLQPGRERSLGNRIFQARPVHDRHEPALRMMRQLRRPLRWAQVLAFSVPSRRALEMRHLVLALDDGDLDSLGDLIDLRQARFWLAAGDAGRQSKARRLVALARCLVAAACMGTVFGLVHWLTGDLPGRATLAPAAGFGAATFGYALFGLYAAWEAWVAVAGYFNWQSAPDEGPTARPMLRLFWVPLLAALTGLFSLLPAPHDALAMSAGSLAALTGLVRCFRRAGLRLNFGGWRLILVIPFLKGLAGLAALVVATSSKALGLGLAATGLLLWSIDAWRQRASWWPMLRLRLPWRASAEPGR</sequence>
<feature type="compositionally biased region" description="Low complexity" evidence="1">
    <location>
        <begin position="53"/>
        <end position="65"/>
    </location>
</feature>
<feature type="transmembrane region" description="Helical" evidence="2">
    <location>
        <begin position="371"/>
        <end position="391"/>
    </location>
</feature>
<feature type="transmembrane region" description="Helical" evidence="2">
    <location>
        <begin position="427"/>
        <end position="447"/>
    </location>
</feature>
<evidence type="ECO:0000256" key="1">
    <source>
        <dbReference type="SAM" id="MobiDB-lite"/>
    </source>
</evidence>